<keyword evidence="5" id="KW-1185">Reference proteome</keyword>
<protein>
    <submittedName>
        <fullName evidence="4">Glycosyltransferase involved in cell wall bisynthesis</fullName>
    </submittedName>
</protein>
<evidence type="ECO:0000256" key="2">
    <source>
        <dbReference type="ARBA" id="ARBA00022679"/>
    </source>
</evidence>
<accession>A0A1M6FT43</accession>
<dbReference type="Pfam" id="PF00534">
    <property type="entry name" value="Glycos_transf_1"/>
    <property type="match status" value="1"/>
</dbReference>
<dbReference type="SUPFAM" id="SSF53756">
    <property type="entry name" value="UDP-Glycosyltransferase/glycogen phosphorylase"/>
    <property type="match status" value="1"/>
</dbReference>
<keyword evidence="1" id="KW-0328">Glycosyltransferase</keyword>
<reference evidence="5" key="1">
    <citation type="submission" date="2016-11" db="EMBL/GenBank/DDBJ databases">
        <authorList>
            <person name="Varghese N."/>
            <person name="Submissions S."/>
        </authorList>
    </citation>
    <scope>NUCLEOTIDE SEQUENCE [LARGE SCALE GENOMIC DNA]</scope>
    <source>
        <strain evidence="5">DSM 18829</strain>
    </source>
</reference>
<sequence>MKLFFPIDAFYPSQIGGPCNSVYWLTDELTSNGFEVQIFTNTIGIKDGLVKTNEYTKTYYGQVYYDNKKNYLKKIKLIYLGIKNSEILHLNGFFSKSSLLSFFISRLFFRHKKILISARGELSDKALIYNNLLKKIVLVFYKLFSLGVFFHSTSEKESDEIKKKFNKSRVFELPNYFKPKKRILNKIKNKDLLYIGRIHHKKSIHKMIEGLYLSKTFKKSDYKFIIVGNHEMRHQNYFDFLKTKISEYDLVDKIEFKGFKEGDEKEIIYASSYMTLMLSENENFGNVVVESLNQGTPVIASTGTPWSILEKNKCGYHIDNSPMIIAKIIDEVLEISNEEYVEMCDRSIRLVEDNFMMKTKINNWIEVYNQIYLS</sequence>
<dbReference type="RefSeq" id="WP_073311623.1">
    <property type="nucleotide sequence ID" value="NZ_FQZI01000004.1"/>
</dbReference>
<evidence type="ECO:0000259" key="3">
    <source>
        <dbReference type="Pfam" id="PF00534"/>
    </source>
</evidence>
<dbReference type="AlphaFoldDB" id="A0A1M6FT43"/>
<evidence type="ECO:0000313" key="4">
    <source>
        <dbReference type="EMBL" id="SHJ00830.1"/>
    </source>
</evidence>
<dbReference type="STRING" id="415425.SAMN05444363_2328"/>
<gene>
    <name evidence="4" type="ORF">SAMN05444363_2328</name>
</gene>
<dbReference type="OrthoDB" id="9790710at2"/>
<dbReference type="Proteomes" id="UP000184488">
    <property type="component" value="Unassembled WGS sequence"/>
</dbReference>
<dbReference type="EMBL" id="FQZI01000004">
    <property type="protein sequence ID" value="SHJ00830.1"/>
    <property type="molecule type" value="Genomic_DNA"/>
</dbReference>
<proteinExistence type="predicted"/>
<feature type="domain" description="Glycosyl transferase family 1" evidence="3">
    <location>
        <begin position="186"/>
        <end position="338"/>
    </location>
</feature>
<evidence type="ECO:0000256" key="1">
    <source>
        <dbReference type="ARBA" id="ARBA00022676"/>
    </source>
</evidence>
<dbReference type="PANTHER" id="PTHR12526:SF629">
    <property type="entry name" value="TEICHURONIC ACID BIOSYNTHESIS GLYCOSYLTRANSFERASE TUAH-RELATED"/>
    <property type="match status" value="1"/>
</dbReference>
<dbReference type="PANTHER" id="PTHR12526">
    <property type="entry name" value="GLYCOSYLTRANSFERASE"/>
    <property type="match status" value="1"/>
</dbReference>
<dbReference type="InterPro" id="IPR001296">
    <property type="entry name" value="Glyco_trans_1"/>
</dbReference>
<name>A0A1M6FT43_9FLAO</name>
<evidence type="ECO:0000313" key="5">
    <source>
        <dbReference type="Proteomes" id="UP000184488"/>
    </source>
</evidence>
<dbReference type="Gene3D" id="3.40.50.2000">
    <property type="entry name" value="Glycogen Phosphorylase B"/>
    <property type="match status" value="2"/>
</dbReference>
<dbReference type="GO" id="GO:0016757">
    <property type="term" value="F:glycosyltransferase activity"/>
    <property type="evidence" value="ECO:0007669"/>
    <property type="project" value="UniProtKB-KW"/>
</dbReference>
<keyword evidence="2 4" id="KW-0808">Transferase</keyword>
<organism evidence="4 5">
    <name type="scientific">Flavobacterium terrae</name>
    <dbReference type="NCBI Taxonomy" id="415425"/>
    <lineage>
        <taxon>Bacteria</taxon>
        <taxon>Pseudomonadati</taxon>
        <taxon>Bacteroidota</taxon>
        <taxon>Flavobacteriia</taxon>
        <taxon>Flavobacteriales</taxon>
        <taxon>Flavobacteriaceae</taxon>
        <taxon>Flavobacterium</taxon>
    </lineage>
</organism>